<name>A0A5E4B1L2_MARMO</name>
<evidence type="ECO:0000313" key="2">
    <source>
        <dbReference type="Proteomes" id="UP000335636"/>
    </source>
</evidence>
<dbReference type="EMBL" id="CABDUW010000217">
    <property type="protein sequence ID" value="VTJ63030.1"/>
    <property type="molecule type" value="Genomic_DNA"/>
</dbReference>
<comment type="caution">
    <text evidence="1">The sequence shown here is derived from an EMBL/GenBank/DDBJ whole genome shotgun (WGS) entry which is preliminary data.</text>
</comment>
<dbReference type="GO" id="GO:0005886">
    <property type="term" value="C:plasma membrane"/>
    <property type="evidence" value="ECO:0007669"/>
    <property type="project" value="TreeGrafter"/>
</dbReference>
<gene>
    <name evidence="1" type="ORF">MONAX_5E000039</name>
</gene>
<accession>A0A5E4B1L2</accession>
<dbReference type="SUPFAM" id="SSF52317">
    <property type="entry name" value="Class I glutamine amidotransferase-like"/>
    <property type="match status" value="1"/>
</dbReference>
<sequence length="146" mass="15563">MSHEGYLLHAGLAPFLLNAVGWLRSSPGAPIVVHPSLGSLVNLLKGSGVEAQIEPEPREALGVYCTSAYSNGLTARLVQFVKQGGGLLIGGQAWHWASQHGRDKVLSSFPGNQVTSMAGVYFTDIHGDRSHFKVSKKVPKIPLHVG</sequence>
<dbReference type="InterPro" id="IPR051244">
    <property type="entry name" value="TCAF"/>
</dbReference>
<proteinExistence type="predicted"/>
<dbReference type="AlphaFoldDB" id="A0A5E4B1L2"/>
<protein>
    <submittedName>
        <fullName evidence="1">Uncharacterized protein</fullName>
    </submittedName>
</protein>
<dbReference type="PANTHER" id="PTHR15730">
    <property type="entry name" value="EXPERIMENTAL AUTOIMMUNE PROSTATITIS ANTIGEN 2-RELATED"/>
    <property type="match status" value="1"/>
</dbReference>
<organism evidence="1 2">
    <name type="scientific">Marmota monax</name>
    <name type="common">Woodchuck</name>
    <dbReference type="NCBI Taxonomy" id="9995"/>
    <lineage>
        <taxon>Eukaryota</taxon>
        <taxon>Metazoa</taxon>
        <taxon>Chordata</taxon>
        <taxon>Craniata</taxon>
        <taxon>Vertebrata</taxon>
        <taxon>Euteleostomi</taxon>
        <taxon>Mammalia</taxon>
        <taxon>Eutheria</taxon>
        <taxon>Euarchontoglires</taxon>
        <taxon>Glires</taxon>
        <taxon>Rodentia</taxon>
        <taxon>Sciuromorpha</taxon>
        <taxon>Sciuridae</taxon>
        <taxon>Xerinae</taxon>
        <taxon>Marmotini</taxon>
        <taxon>Marmota</taxon>
    </lineage>
</organism>
<dbReference type="GO" id="GO:0090314">
    <property type="term" value="P:positive regulation of protein targeting to membrane"/>
    <property type="evidence" value="ECO:0007669"/>
    <property type="project" value="TreeGrafter"/>
</dbReference>
<dbReference type="PANTHER" id="PTHR15730:SF4">
    <property type="entry name" value="TRPM8 CHANNEL-ASSOCIATED FACTOR 2"/>
    <property type="match status" value="1"/>
</dbReference>
<keyword evidence="2" id="KW-1185">Reference proteome</keyword>
<dbReference type="Proteomes" id="UP000335636">
    <property type="component" value="Unassembled WGS sequence"/>
</dbReference>
<dbReference type="GO" id="GO:0044325">
    <property type="term" value="F:transmembrane transporter binding"/>
    <property type="evidence" value="ECO:0007669"/>
    <property type="project" value="TreeGrafter"/>
</dbReference>
<reference evidence="1" key="1">
    <citation type="submission" date="2019-04" db="EMBL/GenBank/DDBJ databases">
        <authorList>
            <person name="Alioto T."/>
            <person name="Alioto T."/>
        </authorList>
    </citation>
    <scope>NUCLEOTIDE SEQUENCE [LARGE SCALE GENOMIC DNA]</scope>
</reference>
<evidence type="ECO:0000313" key="1">
    <source>
        <dbReference type="EMBL" id="VTJ63030.1"/>
    </source>
</evidence>
<dbReference type="InterPro" id="IPR029062">
    <property type="entry name" value="Class_I_gatase-like"/>
</dbReference>